<gene>
    <name evidence="2" type="ORF">D8M05_09640</name>
</gene>
<evidence type="ECO:0000313" key="3">
    <source>
        <dbReference type="Proteomes" id="UP000281813"/>
    </source>
</evidence>
<reference evidence="2 3" key="1">
    <citation type="journal article" date="2015" name="Antonie Van Leeuwenhoek">
        <title>Oceanobacillus bengalensis sp. nov., a bacterium isolated from seawater of the Bay of Bengal.</title>
        <authorList>
            <person name="Yongchang O."/>
            <person name="Xiang W."/>
            <person name="Wang G."/>
        </authorList>
    </citation>
    <scope>NUCLEOTIDE SEQUENCE [LARGE SCALE GENOMIC DNA]</scope>
    <source>
        <strain evidence="2 3">MCCC 1K00260</strain>
    </source>
</reference>
<dbReference type="SUPFAM" id="SSF55729">
    <property type="entry name" value="Acyl-CoA N-acyltransferases (Nat)"/>
    <property type="match status" value="1"/>
</dbReference>
<organism evidence="2 3">
    <name type="scientific">Oceanobacillus bengalensis</name>
    <dbReference type="NCBI Taxonomy" id="1435466"/>
    <lineage>
        <taxon>Bacteria</taxon>
        <taxon>Bacillati</taxon>
        <taxon>Bacillota</taxon>
        <taxon>Bacilli</taxon>
        <taxon>Bacillales</taxon>
        <taxon>Bacillaceae</taxon>
        <taxon>Oceanobacillus</taxon>
    </lineage>
</organism>
<dbReference type="EMBL" id="RBZO01000013">
    <property type="protein sequence ID" value="RKQ15523.1"/>
    <property type="molecule type" value="Genomic_DNA"/>
</dbReference>
<dbReference type="OrthoDB" id="3692150at2"/>
<feature type="domain" description="N-acetyltransferase" evidence="1">
    <location>
        <begin position="8"/>
        <end position="179"/>
    </location>
</feature>
<dbReference type="Gene3D" id="3.40.630.30">
    <property type="match status" value="1"/>
</dbReference>
<dbReference type="Pfam" id="PF00583">
    <property type="entry name" value="Acetyltransf_1"/>
    <property type="match status" value="1"/>
</dbReference>
<accession>A0A494YZU3</accession>
<dbReference type="Proteomes" id="UP000281813">
    <property type="component" value="Unassembled WGS sequence"/>
</dbReference>
<dbReference type="AlphaFoldDB" id="A0A494YZU3"/>
<name>A0A494YZU3_9BACI</name>
<evidence type="ECO:0000313" key="2">
    <source>
        <dbReference type="EMBL" id="RKQ15523.1"/>
    </source>
</evidence>
<proteinExistence type="predicted"/>
<dbReference type="InterPro" id="IPR000182">
    <property type="entry name" value="GNAT_dom"/>
</dbReference>
<dbReference type="PROSITE" id="PS51186">
    <property type="entry name" value="GNAT"/>
    <property type="match status" value="1"/>
</dbReference>
<keyword evidence="3" id="KW-1185">Reference proteome</keyword>
<dbReference type="GO" id="GO:0016747">
    <property type="term" value="F:acyltransferase activity, transferring groups other than amino-acyl groups"/>
    <property type="evidence" value="ECO:0007669"/>
    <property type="project" value="InterPro"/>
</dbReference>
<protein>
    <submittedName>
        <fullName evidence="2">N-acetyltransferase</fullName>
    </submittedName>
</protein>
<comment type="caution">
    <text evidence="2">The sequence shown here is derived from an EMBL/GenBank/DDBJ whole genome shotgun (WGS) entry which is preliminary data.</text>
</comment>
<keyword evidence="2" id="KW-0808">Transferase</keyword>
<dbReference type="RefSeq" id="WP_121131235.1">
    <property type="nucleotide sequence ID" value="NZ_JBHUFK010000043.1"/>
</dbReference>
<evidence type="ECO:0000259" key="1">
    <source>
        <dbReference type="PROSITE" id="PS51186"/>
    </source>
</evidence>
<dbReference type="InterPro" id="IPR016181">
    <property type="entry name" value="Acyl_CoA_acyltransferase"/>
</dbReference>
<sequence>MGENIEFIEFYCNDSDMDEIAELYCKTFLAKDYSRKEKQLAIQNITKHANYKGFKGLKAKDGKGNIVGFSYGYTSVPEQFYRQKIAEQLSETECKTWLYNSFEFVELAVSPYFRRLGIASKLHDMLIENIDHRTTVLTTRIDNNPAINLYRKKGWKLIKNNAPVISENNLQVILGKEIN</sequence>